<keyword evidence="1" id="KW-0732">Signal</keyword>
<feature type="domain" description="Calcineurin-like phosphoesterase" evidence="3">
    <location>
        <begin position="156"/>
        <end position="376"/>
    </location>
</feature>
<dbReference type="Pfam" id="PF00149">
    <property type="entry name" value="Metallophos"/>
    <property type="match status" value="1"/>
</dbReference>
<dbReference type="EMBL" id="BAABAH010000004">
    <property type="protein sequence ID" value="GAA3813722.1"/>
    <property type="molecule type" value="Genomic_DNA"/>
</dbReference>
<dbReference type="SUPFAM" id="SSF56300">
    <property type="entry name" value="Metallo-dependent phosphatases"/>
    <property type="match status" value="1"/>
</dbReference>
<dbReference type="Gene3D" id="3.60.21.10">
    <property type="match status" value="1"/>
</dbReference>
<keyword evidence="5" id="KW-1185">Reference proteome</keyword>
<evidence type="ECO:0000313" key="4">
    <source>
        <dbReference type="EMBL" id="GAA3813722.1"/>
    </source>
</evidence>
<name>A0ABP7IAP7_9ACTN</name>
<dbReference type="PANTHER" id="PTHR10161:SF14">
    <property type="entry name" value="TARTRATE-RESISTANT ACID PHOSPHATASE TYPE 5"/>
    <property type="match status" value="1"/>
</dbReference>
<evidence type="ECO:0000313" key="5">
    <source>
        <dbReference type="Proteomes" id="UP001501821"/>
    </source>
</evidence>
<dbReference type="InterPro" id="IPR051558">
    <property type="entry name" value="Metallophosphoesterase_PAP"/>
</dbReference>
<dbReference type="InterPro" id="IPR029052">
    <property type="entry name" value="Metallo-depent_PP-like"/>
</dbReference>
<sequence length="462" mass="51611">MSKPELLVEPFIHLVDVTHDAALVAWGAFHFRRDHDEARWEILDDSELPEVCGRRTCIGHDAEPYGDATVEVLDRDGEVVASASTTDRTWVWVRGLAPDADYRYRVLVDGREWAAGERHDCVEDPRGGWDLAPGGRSYDLRLRTFPDPAAPTPPVRFVALGDYGVGIRSDSEASRRQRRIADLLDTLVAEGDVRFVVSLGDNIYQGEAGAVDDESGGEDDDWYSSFFQPYRYVLAQVPVFPVIGNHDTSDTEGSDDRAQMEDNFHLAERFEGPGRDRVDPGLFYRVRFGRDLELVAIDTSTDPEEDVHRHFQAERQLGWLRQAFERPDVRWRIPVSHHPTYCAGPSHEDDPGMIQTLVPLFDRAEVRLVLAGHEHNFQLGRVEGRTYVVSGSGGKVREEPPARLGERGVDLWAAHAHLLAVDIDGDRAVLTPVSGRLPGGAPHPLTALDENNRIVRPPFLAG</sequence>
<evidence type="ECO:0000256" key="2">
    <source>
        <dbReference type="ARBA" id="ARBA00022801"/>
    </source>
</evidence>
<comment type="caution">
    <text evidence="4">The sequence shown here is derived from an EMBL/GenBank/DDBJ whole genome shotgun (WGS) entry which is preliminary data.</text>
</comment>
<accession>A0ABP7IAP7</accession>
<dbReference type="RefSeq" id="WP_344773911.1">
    <property type="nucleotide sequence ID" value="NZ_BAABAH010000004.1"/>
</dbReference>
<dbReference type="InterPro" id="IPR004843">
    <property type="entry name" value="Calcineurin-like_PHP"/>
</dbReference>
<dbReference type="Proteomes" id="UP001501821">
    <property type="component" value="Unassembled WGS sequence"/>
</dbReference>
<protein>
    <recommendedName>
        <fullName evidence="3">Calcineurin-like phosphoesterase domain-containing protein</fullName>
    </recommendedName>
</protein>
<reference evidence="5" key="1">
    <citation type="journal article" date="2019" name="Int. J. Syst. Evol. Microbiol.">
        <title>The Global Catalogue of Microorganisms (GCM) 10K type strain sequencing project: providing services to taxonomists for standard genome sequencing and annotation.</title>
        <authorList>
            <consortium name="The Broad Institute Genomics Platform"/>
            <consortium name="The Broad Institute Genome Sequencing Center for Infectious Disease"/>
            <person name="Wu L."/>
            <person name="Ma J."/>
        </authorList>
    </citation>
    <scope>NUCLEOTIDE SEQUENCE [LARGE SCALE GENOMIC DNA]</scope>
    <source>
        <strain evidence="5">JCM 16953</strain>
    </source>
</reference>
<dbReference type="PANTHER" id="PTHR10161">
    <property type="entry name" value="TARTRATE-RESISTANT ACID PHOSPHATASE TYPE 5"/>
    <property type="match status" value="1"/>
</dbReference>
<evidence type="ECO:0000259" key="3">
    <source>
        <dbReference type="Pfam" id="PF00149"/>
    </source>
</evidence>
<evidence type="ECO:0000256" key="1">
    <source>
        <dbReference type="ARBA" id="ARBA00022729"/>
    </source>
</evidence>
<gene>
    <name evidence="4" type="ORF">GCM10022242_14960</name>
</gene>
<proteinExistence type="predicted"/>
<keyword evidence="2" id="KW-0378">Hydrolase</keyword>
<organism evidence="4 5">
    <name type="scientific">Nocardioides panacisoli</name>
    <dbReference type="NCBI Taxonomy" id="627624"/>
    <lineage>
        <taxon>Bacteria</taxon>
        <taxon>Bacillati</taxon>
        <taxon>Actinomycetota</taxon>
        <taxon>Actinomycetes</taxon>
        <taxon>Propionibacteriales</taxon>
        <taxon>Nocardioidaceae</taxon>
        <taxon>Nocardioides</taxon>
    </lineage>
</organism>